<proteinExistence type="predicted"/>
<evidence type="ECO:0008006" key="4">
    <source>
        <dbReference type="Google" id="ProtNLM"/>
    </source>
</evidence>
<dbReference type="SUPFAM" id="SSF81901">
    <property type="entry name" value="HCP-like"/>
    <property type="match status" value="1"/>
</dbReference>
<dbReference type="InterPro" id="IPR011990">
    <property type="entry name" value="TPR-like_helical_dom_sf"/>
</dbReference>
<evidence type="ECO:0000313" key="3">
    <source>
        <dbReference type="EMBL" id="VFJ43415.1"/>
    </source>
</evidence>
<name>A0A450RWM3_9GAMM</name>
<dbReference type="AlphaFoldDB" id="A0A450RWM3"/>
<evidence type="ECO:0000256" key="1">
    <source>
        <dbReference type="SAM" id="MobiDB-lite"/>
    </source>
</evidence>
<gene>
    <name evidence="3" type="ORF">BECKDK2373B_GA0170837_100560</name>
</gene>
<feature type="region of interest" description="Disordered" evidence="1">
    <location>
        <begin position="51"/>
        <end position="72"/>
    </location>
</feature>
<dbReference type="EMBL" id="CAADEX010000005">
    <property type="protein sequence ID" value="VFJ43415.1"/>
    <property type="molecule type" value="Genomic_DNA"/>
</dbReference>
<organism evidence="3">
    <name type="scientific">Candidatus Kentrum sp. DK</name>
    <dbReference type="NCBI Taxonomy" id="2126562"/>
    <lineage>
        <taxon>Bacteria</taxon>
        <taxon>Pseudomonadati</taxon>
        <taxon>Pseudomonadota</taxon>
        <taxon>Gammaproteobacteria</taxon>
        <taxon>Candidatus Kentrum</taxon>
    </lineage>
</organism>
<accession>A0A450RWM3</accession>
<reference evidence="3" key="1">
    <citation type="submission" date="2019-02" db="EMBL/GenBank/DDBJ databases">
        <authorList>
            <person name="Gruber-Vodicka R. H."/>
            <person name="Seah K. B. B."/>
        </authorList>
    </citation>
    <scope>NUCLEOTIDE SEQUENCE</scope>
    <source>
        <strain evidence="3">BECK_DK47</strain>
    </source>
</reference>
<keyword evidence="2" id="KW-0812">Transmembrane</keyword>
<protein>
    <recommendedName>
        <fullName evidence="4">Sel1 repeat-containing protein</fullName>
    </recommendedName>
</protein>
<keyword evidence="2" id="KW-1133">Transmembrane helix</keyword>
<evidence type="ECO:0000256" key="2">
    <source>
        <dbReference type="SAM" id="Phobius"/>
    </source>
</evidence>
<keyword evidence="2" id="KW-0472">Membrane</keyword>
<feature type="transmembrane region" description="Helical" evidence="2">
    <location>
        <begin position="26"/>
        <end position="44"/>
    </location>
</feature>
<dbReference type="Gene3D" id="1.25.40.10">
    <property type="entry name" value="Tetratricopeptide repeat domain"/>
    <property type="match status" value="1"/>
</dbReference>
<sequence length="226" mass="25148">MHINQSIEPQDEELLLHPPKTGGRRWVKVTLGIMVILLAAWYFLGGDGQKGSNTEAPDQQGRQNPATGGLAPSRHLIPLVVSEGGSKPSPSPLSTVARKGDKAREFIKALRDQEGEIDLDGIFERAEQFKDEEMLVDAHLMYFFAAKQGHAESALILGSMYDPDHTLETPNVVEDPSWTQAYKWYVKAADGGNEAARERLKYLRKEVERAAAKGNSEATRLILQWR</sequence>
<feature type="compositionally biased region" description="Polar residues" evidence="1">
    <location>
        <begin position="51"/>
        <end position="66"/>
    </location>
</feature>